<dbReference type="PANTHER" id="PTHR11533:SF174">
    <property type="entry name" value="PUROMYCIN-SENSITIVE AMINOPEPTIDASE-RELATED"/>
    <property type="match status" value="1"/>
</dbReference>
<keyword evidence="7 10" id="KW-0862">Zinc</keyword>
<evidence type="ECO:0000256" key="3">
    <source>
        <dbReference type="ARBA" id="ARBA00022438"/>
    </source>
</evidence>
<dbReference type="Pfam" id="PF01433">
    <property type="entry name" value="Peptidase_M1"/>
    <property type="match status" value="1"/>
</dbReference>
<gene>
    <name evidence="16" type="ORF">STIAU_1781</name>
</gene>
<dbReference type="GO" id="GO:0005737">
    <property type="term" value="C:cytoplasm"/>
    <property type="evidence" value="ECO:0007669"/>
    <property type="project" value="TreeGrafter"/>
</dbReference>
<organism evidence="16 17">
    <name type="scientific">Stigmatella aurantiaca (strain DW4/3-1)</name>
    <dbReference type="NCBI Taxonomy" id="378806"/>
    <lineage>
        <taxon>Bacteria</taxon>
        <taxon>Pseudomonadati</taxon>
        <taxon>Myxococcota</taxon>
        <taxon>Myxococcia</taxon>
        <taxon>Myxococcales</taxon>
        <taxon>Cystobacterineae</taxon>
        <taxon>Archangiaceae</taxon>
        <taxon>Stigmatella</taxon>
    </lineage>
</organism>
<evidence type="ECO:0000256" key="2">
    <source>
        <dbReference type="ARBA" id="ARBA00010136"/>
    </source>
</evidence>
<evidence type="ECO:0000256" key="7">
    <source>
        <dbReference type="ARBA" id="ARBA00022833"/>
    </source>
</evidence>
<dbReference type="PANTHER" id="PTHR11533">
    <property type="entry name" value="PROTEASE M1 ZINC METALLOPROTEASE"/>
    <property type="match status" value="1"/>
</dbReference>
<protein>
    <recommendedName>
        <fullName evidence="12">Aminopeptidase</fullName>
        <ecNumber evidence="12">3.4.11.-</ecNumber>
    </recommendedName>
</protein>
<evidence type="ECO:0000256" key="12">
    <source>
        <dbReference type="RuleBase" id="RU364040"/>
    </source>
</evidence>
<dbReference type="GO" id="GO:0016285">
    <property type="term" value="F:alanyl aminopeptidase activity"/>
    <property type="evidence" value="ECO:0007669"/>
    <property type="project" value="UniProtKB-EC"/>
</dbReference>
<evidence type="ECO:0000256" key="11">
    <source>
        <dbReference type="PIRSR" id="PIRSR634016-4"/>
    </source>
</evidence>
<feature type="active site" description="Proton acceptor" evidence="9">
    <location>
        <position position="352"/>
    </location>
</feature>
<feature type="binding site" evidence="10">
    <location>
        <position position="351"/>
    </location>
    <ligand>
        <name>Zn(2+)</name>
        <dbReference type="ChEBI" id="CHEBI:29105"/>
        <note>catalytic</note>
    </ligand>
</feature>
<dbReference type="Gene3D" id="2.60.40.1910">
    <property type="match status" value="1"/>
</dbReference>
<reference evidence="16 17" key="1">
    <citation type="submission" date="2006-04" db="EMBL/GenBank/DDBJ databases">
        <authorList>
            <person name="Nierman W.C."/>
        </authorList>
    </citation>
    <scope>NUCLEOTIDE SEQUENCE [LARGE SCALE GENOMIC DNA]</scope>
    <source>
        <strain evidence="16 17">DW4/3-1</strain>
    </source>
</reference>
<dbReference type="GO" id="GO:0043171">
    <property type="term" value="P:peptide catabolic process"/>
    <property type="evidence" value="ECO:0007669"/>
    <property type="project" value="TreeGrafter"/>
</dbReference>
<evidence type="ECO:0000256" key="1">
    <source>
        <dbReference type="ARBA" id="ARBA00000098"/>
    </source>
</evidence>
<dbReference type="InterPro" id="IPR050344">
    <property type="entry name" value="Peptidase_M1_aminopeptidases"/>
</dbReference>
<proteinExistence type="inferred from homology"/>
<feature type="domain" description="Aminopeptidase N-like N-terminal" evidence="15">
    <location>
        <begin position="67"/>
        <end position="243"/>
    </location>
</feature>
<feature type="binding site" evidence="10">
    <location>
        <position position="355"/>
    </location>
    <ligand>
        <name>Zn(2+)</name>
        <dbReference type="ChEBI" id="CHEBI:29105"/>
        <note>catalytic</note>
    </ligand>
</feature>
<dbReference type="GO" id="GO:0042277">
    <property type="term" value="F:peptide binding"/>
    <property type="evidence" value="ECO:0007669"/>
    <property type="project" value="TreeGrafter"/>
</dbReference>
<keyword evidence="5 10" id="KW-0479">Metal-binding</keyword>
<dbReference type="InterPro" id="IPR034016">
    <property type="entry name" value="M1_APN-typ"/>
</dbReference>
<dbReference type="GO" id="GO:0005615">
    <property type="term" value="C:extracellular space"/>
    <property type="evidence" value="ECO:0007669"/>
    <property type="project" value="TreeGrafter"/>
</dbReference>
<dbReference type="InterPro" id="IPR042097">
    <property type="entry name" value="Aminopeptidase_N-like_N_sf"/>
</dbReference>
<keyword evidence="4 12" id="KW-0645">Protease</keyword>
<evidence type="ECO:0000313" key="17">
    <source>
        <dbReference type="Proteomes" id="UP000032702"/>
    </source>
</evidence>
<comment type="similarity">
    <text evidence="2 12">Belongs to the peptidase M1 family.</text>
</comment>
<dbReference type="InterPro" id="IPR001930">
    <property type="entry name" value="Peptidase_M1"/>
</dbReference>
<name>Q08ZN9_STIAD</name>
<dbReference type="InterPro" id="IPR027268">
    <property type="entry name" value="Peptidase_M4/M1_CTD_sf"/>
</dbReference>
<evidence type="ECO:0000313" key="16">
    <source>
        <dbReference type="EMBL" id="EAU65941.1"/>
    </source>
</evidence>
<feature type="domain" description="ERAP1-like C-terminal" evidence="14">
    <location>
        <begin position="578"/>
        <end position="891"/>
    </location>
</feature>
<dbReference type="PRINTS" id="PR00756">
    <property type="entry name" value="ALADIPTASE"/>
</dbReference>
<dbReference type="Pfam" id="PF17900">
    <property type="entry name" value="Peptidase_M1_N"/>
    <property type="match status" value="1"/>
</dbReference>
<evidence type="ECO:0000256" key="10">
    <source>
        <dbReference type="PIRSR" id="PIRSR634016-3"/>
    </source>
</evidence>
<evidence type="ECO:0000259" key="15">
    <source>
        <dbReference type="Pfam" id="PF17900"/>
    </source>
</evidence>
<dbReference type="EMBL" id="AAMD01000068">
    <property type="protein sequence ID" value="EAU65941.1"/>
    <property type="molecule type" value="Genomic_DNA"/>
</dbReference>
<feature type="site" description="Transition state stabilizer" evidence="11">
    <location>
        <position position="438"/>
    </location>
</feature>
<comment type="caution">
    <text evidence="16">The sequence shown here is derived from an EMBL/GenBank/DDBJ whole genome shotgun (WGS) entry which is preliminary data.</text>
</comment>
<dbReference type="GO" id="GO:0016020">
    <property type="term" value="C:membrane"/>
    <property type="evidence" value="ECO:0007669"/>
    <property type="project" value="TreeGrafter"/>
</dbReference>
<evidence type="ECO:0000259" key="14">
    <source>
        <dbReference type="Pfam" id="PF11838"/>
    </source>
</evidence>
<feature type="binding site" evidence="10">
    <location>
        <position position="374"/>
    </location>
    <ligand>
        <name>Zn(2+)</name>
        <dbReference type="ChEBI" id="CHEBI:29105"/>
        <note>catalytic</note>
    </ligand>
</feature>
<feature type="domain" description="Peptidase M1 membrane alanine aminopeptidase" evidence="13">
    <location>
        <begin position="280"/>
        <end position="497"/>
    </location>
</feature>
<evidence type="ECO:0000256" key="6">
    <source>
        <dbReference type="ARBA" id="ARBA00022801"/>
    </source>
</evidence>
<evidence type="ECO:0000256" key="9">
    <source>
        <dbReference type="PIRSR" id="PIRSR634016-1"/>
    </source>
</evidence>
<dbReference type="InterPro" id="IPR024571">
    <property type="entry name" value="ERAP1-like_C_dom"/>
</dbReference>
<dbReference type="SUPFAM" id="SSF55486">
    <property type="entry name" value="Metalloproteases ('zincins'), catalytic domain"/>
    <property type="match status" value="1"/>
</dbReference>
<dbReference type="Gene3D" id="1.25.50.20">
    <property type="match status" value="1"/>
</dbReference>
<dbReference type="Pfam" id="PF11838">
    <property type="entry name" value="ERAP1_C"/>
    <property type="match status" value="1"/>
</dbReference>
<dbReference type="EC" id="3.4.11.-" evidence="12"/>
<dbReference type="Gene3D" id="2.60.40.1730">
    <property type="entry name" value="tricorn interacting facor f3 domain"/>
    <property type="match status" value="1"/>
</dbReference>
<dbReference type="InterPro" id="IPR045357">
    <property type="entry name" value="Aminopeptidase_N-like_N"/>
</dbReference>
<dbReference type="GO" id="GO:0006508">
    <property type="term" value="P:proteolysis"/>
    <property type="evidence" value="ECO:0007669"/>
    <property type="project" value="UniProtKB-KW"/>
</dbReference>
<keyword evidence="6 12" id="KW-0378">Hydrolase</keyword>
<comment type="catalytic activity">
    <reaction evidence="1">
        <text>Release of an N-terminal amino acid, Xaa-|-Yaa- from a peptide, amide or arylamide. Xaa is preferably Ala, but may be most amino acids including Pro (slow action). When a terminal hydrophobic residue is followed by a prolyl residue, the two may be released as an intact Xaa-Pro dipeptide.</text>
        <dbReference type="EC" id="3.4.11.2"/>
    </reaction>
</comment>
<dbReference type="AlphaFoldDB" id="Q08ZN9"/>
<evidence type="ECO:0000256" key="4">
    <source>
        <dbReference type="ARBA" id="ARBA00022670"/>
    </source>
</evidence>
<dbReference type="InterPro" id="IPR014782">
    <property type="entry name" value="Peptidase_M1_dom"/>
</dbReference>
<dbReference type="SUPFAM" id="SSF63737">
    <property type="entry name" value="Leukotriene A4 hydrolase N-terminal domain"/>
    <property type="match status" value="1"/>
</dbReference>
<dbReference type="Gene3D" id="1.10.390.10">
    <property type="entry name" value="Neutral Protease Domain 2"/>
    <property type="match status" value="1"/>
</dbReference>
<evidence type="ECO:0000256" key="8">
    <source>
        <dbReference type="ARBA" id="ARBA00023049"/>
    </source>
</evidence>
<keyword evidence="3 12" id="KW-0031">Aminopeptidase</keyword>
<sequence length="916" mass="100407">MDGNWQREIAGEVTFRGMHRLFVSALLALACARCAHAPEEAPAPVAAVAEWPEPAPPPLRLSSAVRPVHYALDLTLLPAEPTYSGTVTIDVEVREPVRQVWLHARDLQVAQAHVFVGGRTLEAKVVTAEEGRLGLLLPETLGPGSAQLSLSFSGRADRERSQGLYAVEEGGESYLYTFFEPVDARRAFPCFDEPGFKVPWRLRFTVKQEHVALANHAVVSEEPLPGGLKRVTFAESRPMPSYLVAFVVGPFDLVEGSPVGRAHVPLRFIVPKGRGAETAYAAQVTPRIITLLEDFFDQTYPYEKLDVAVVPRYWGTMEHPGIVALGQPLTLIRPGEETPQRRQSYANIAIHELGHYWFGNVVTCQWWDDIWLNESLTSWLDQKITGQFEPAWNFTLEAQSESAAFALKTDSLTASPPVRKPITTHGDIEGSFDSGTTYAKGASLLNMLEGWLGEERLRGMLRAHVRKHAWGLTTSEDFLATVAESLGAEAAQVFRSYVDQPGVPRVSASLSCQKGAAPTLTLSQERFLPAGSPGTAAQTWSLPLCVRAGTGKASSRTCALLSDAAGEMVLPGNGCPSWLLLNAGGSGYYRVGYSREQLSRLLAAPSGTLSTAERLALFSDVDAAVARGDMPLGEALRLVPSAVSDPERLILQVGDQLFSTLRREWLSAPEYLRFQAWLREVYGPRAHALGWLPKPGESDDVKQTRGLFLFRAVVGGEDPALVKEAGRLARAWLEDRKSVPAEIAPLALVVSVRHGDRALFDQVLAQARGGKDPAERAHLLGSLGSFRDPALLKEALALVSGSEFDGRDTMGILVRAFHTPEMQTQAWAFYQQHFDLLAGKMRSDELNGLIGMVGRFCDETQRAEAESFLKSRVSQIEGGARTLSRALESIQLCIESKRRHQPSVQEFLRTVGKTRR</sequence>
<dbReference type="GO" id="GO:0008270">
    <property type="term" value="F:zinc ion binding"/>
    <property type="evidence" value="ECO:0007669"/>
    <property type="project" value="UniProtKB-UniRule"/>
</dbReference>
<dbReference type="Proteomes" id="UP000032702">
    <property type="component" value="Unassembled WGS sequence"/>
</dbReference>
<accession>Q08ZN9</accession>
<evidence type="ECO:0000259" key="13">
    <source>
        <dbReference type="Pfam" id="PF01433"/>
    </source>
</evidence>
<dbReference type="PROSITE" id="PS51257">
    <property type="entry name" value="PROKAR_LIPOPROTEIN"/>
    <property type="match status" value="1"/>
</dbReference>
<evidence type="ECO:0000256" key="5">
    <source>
        <dbReference type="ARBA" id="ARBA00022723"/>
    </source>
</evidence>
<keyword evidence="8 12" id="KW-0482">Metalloprotease</keyword>
<comment type="cofactor">
    <cofactor evidence="10 12">
        <name>Zn(2+)</name>
        <dbReference type="ChEBI" id="CHEBI:29105"/>
    </cofactor>
    <text evidence="10 12">Binds 1 zinc ion per subunit.</text>
</comment>
<dbReference type="CDD" id="cd09601">
    <property type="entry name" value="M1_APN-Q_like"/>
    <property type="match status" value="1"/>
</dbReference>
<dbReference type="PATRIC" id="fig|378806.16.peg.5027"/>
<dbReference type="GO" id="GO:0070006">
    <property type="term" value="F:metalloaminopeptidase activity"/>
    <property type="evidence" value="ECO:0007669"/>
    <property type="project" value="TreeGrafter"/>
</dbReference>